<name>U2FIP1_9MOLU</name>
<dbReference type="PANTHER" id="PTHR13932">
    <property type="entry name" value="COPROPORPHYRINIGEN III OXIDASE"/>
    <property type="match status" value="1"/>
</dbReference>
<dbReference type="Proteomes" id="UP000005707">
    <property type="component" value="Unassembled WGS sequence"/>
</dbReference>
<dbReference type="NCBIfam" id="TIGR03994">
    <property type="entry name" value="rSAM_HemZ"/>
    <property type="match status" value="1"/>
</dbReference>
<dbReference type="SFLD" id="SFLDS00029">
    <property type="entry name" value="Radical_SAM"/>
    <property type="match status" value="1"/>
</dbReference>
<dbReference type="SMART" id="SM00729">
    <property type="entry name" value="Elp3"/>
    <property type="match status" value="1"/>
</dbReference>
<dbReference type="AlphaFoldDB" id="U2FIP1"/>
<dbReference type="RefSeq" id="WP_008824673.1">
    <property type="nucleotide sequence ID" value="NZ_AFNU02000016.1"/>
</dbReference>
<keyword evidence="4" id="KW-0411">Iron-sulfur</keyword>
<keyword evidence="1" id="KW-0949">S-adenosyl-L-methionine</keyword>
<dbReference type="InParanoid" id="U2FIP1"/>
<organism evidence="6 7">
    <name type="scientific">Haloplasma contractile SSD-17B</name>
    <dbReference type="NCBI Taxonomy" id="1033810"/>
    <lineage>
        <taxon>Bacteria</taxon>
        <taxon>Bacillati</taxon>
        <taxon>Mycoplasmatota</taxon>
        <taxon>Mollicutes</taxon>
        <taxon>Haloplasmatales</taxon>
        <taxon>Haloplasmataceae</taxon>
        <taxon>Haloplasma</taxon>
    </lineage>
</organism>
<feature type="domain" description="Radical SAM core" evidence="5">
    <location>
        <begin position="153"/>
        <end position="405"/>
    </location>
</feature>
<keyword evidence="6" id="KW-0560">Oxidoreductase</keyword>
<dbReference type="InterPro" id="IPR013785">
    <property type="entry name" value="Aldolase_TIM"/>
</dbReference>
<sequence>MRIKINGIEDEKTLFSLKKVTNTFFPEFEFVDKKKDLEVTFTISFKENTIMVLSETDQYKIIEKRTAKYKMDKRYAILGAYYRLLSKVTGKTLPYGVLNGIRPTKLVHRFLKQGIDLLHVNQILQETYFVSKEKADLLCEVATNQHRTIPDLYQLGHEISVYINIPFCPSRCSYCSFTAFKLSNKQVHVMDYIQALTKEIKALGKLLLEQNLNVTTIYIGGGTPTSLSASNLEVVLKEIQQHIPLSSLREYTVEAGRPDSITQDHLDLLKKYRVDRISINPQTFNDETLKVIGRHHNKENILSTYRMARDTGHNNINMDVIIGLPNEDANTVTNTMLQTLKLDPESITVHTLALKRSSKLSKRYDLSGVGHMTEIESMHDVVRSKLKHTAYKPYYLYRQKNILGNLENIGYAKDGYFSLYNIIIMEELQNIIGLGCGSSSKFLLGKTILSPKDLKTYVETSDEYFKKKQMALLDSIHTLRGNK</sequence>
<keyword evidence="7" id="KW-1185">Reference proteome</keyword>
<evidence type="ECO:0000256" key="1">
    <source>
        <dbReference type="ARBA" id="ARBA00022691"/>
    </source>
</evidence>
<dbReference type="SFLD" id="SFLDF00310">
    <property type="entry name" value="oxygen-independent_coproporphy"/>
    <property type="match status" value="1"/>
</dbReference>
<dbReference type="PROSITE" id="PS51918">
    <property type="entry name" value="RADICAL_SAM"/>
    <property type="match status" value="1"/>
</dbReference>
<dbReference type="InterPro" id="IPR058240">
    <property type="entry name" value="rSAM_sf"/>
</dbReference>
<evidence type="ECO:0000259" key="5">
    <source>
        <dbReference type="PROSITE" id="PS51918"/>
    </source>
</evidence>
<dbReference type="InterPro" id="IPR034505">
    <property type="entry name" value="Coproporphyrinogen-III_oxidase"/>
</dbReference>
<keyword evidence="2" id="KW-0479">Metal-binding</keyword>
<evidence type="ECO:0000313" key="7">
    <source>
        <dbReference type="Proteomes" id="UP000005707"/>
    </source>
</evidence>
<dbReference type="Pfam" id="PF04055">
    <property type="entry name" value="Radical_SAM"/>
    <property type="match status" value="1"/>
</dbReference>
<dbReference type="FunCoup" id="U2FIP1">
    <property type="interactions" value="66"/>
</dbReference>
<gene>
    <name evidence="6" type="ORF">HLPCO_002848</name>
</gene>
<dbReference type="GO" id="GO:0016491">
    <property type="term" value="F:oxidoreductase activity"/>
    <property type="evidence" value="ECO:0007669"/>
    <property type="project" value="UniProtKB-KW"/>
</dbReference>
<reference evidence="6 7" key="1">
    <citation type="journal article" date="2011" name="J. Bacteriol.">
        <title>Genome sequence of Haloplasma contractile, an unusual contractile bacterium from a deep-sea anoxic brine lake.</title>
        <authorList>
            <person name="Antunes A."/>
            <person name="Alam I."/>
            <person name="El Dorry H."/>
            <person name="Siam R."/>
            <person name="Robertson A."/>
            <person name="Bajic V.B."/>
            <person name="Stingl U."/>
        </authorList>
    </citation>
    <scope>NUCLEOTIDE SEQUENCE [LARGE SCALE GENOMIC DNA]</scope>
    <source>
        <strain evidence="6 7">SSD-17B</strain>
    </source>
</reference>
<dbReference type="eggNOG" id="COG0635">
    <property type="taxonomic scope" value="Bacteria"/>
</dbReference>
<dbReference type="GO" id="GO:0006779">
    <property type="term" value="P:porphyrin-containing compound biosynthetic process"/>
    <property type="evidence" value="ECO:0007669"/>
    <property type="project" value="TreeGrafter"/>
</dbReference>
<dbReference type="SFLD" id="SFLDG01065">
    <property type="entry name" value="anaerobic_coproporphyrinogen-I"/>
    <property type="match status" value="1"/>
</dbReference>
<dbReference type="SFLD" id="SFLDG01082">
    <property type="entry name" value="B12-binding_domain_containing"/>
    <property type="match status" value="1"/>
</dbReference>
<evidence type="ECO:0000256" key="4">
    <source>
        <dbReference type="ARBA" id="ARBA00023014"/>
    </source>
</evidence>
<dbReference type="GO" id="GO:0005737">
    <property type="term" value="C:cytoplasm"/>
    <property type="evidence" value="ECO:0007669"/>
    <property type="project" value="TreeGrafter"/>
</dbReference>
<dbReference type="EMBL" id="AFNU02000016">
    <property type="protein sequence ID" value="ERJ11109.1"/>
    <property type="molecule type" value="Genomic_DNA"/>
</dbReference>
<evidence type="ECO:0000313" key="6">
    <source>
        <dbReference type="EMBL" id="ERJ11109.1"/>
    </source>
</evidence>
<dbReference type="InterPro" id="IPR007197">
    <property type="entry name" value="rSAM"/>
</dbReference>
<keyword evidence="3" id="KW-0408">Iron</keyword>
<dbReference type="InterPro" id="IPR023995">
    <property type="entry name" value="HemZ"/>
</dbReference>
<dbReference type="GO" id="GO:0051539">
    <property type="term" value="F:4 iron, 4 sulfur cluster binding"/>
    <property type="evidence" value="ECO:0007669"/>
    <property type="project" value="TreeGrafter"/>
</dbReference>
<dbReference type="CDD" id="cd01335">
    <property type="entry name" value="Radical_SAM"/>
    <property type="match status" value="1"/>
</dbReference>
<dbReference type="GO" id="GO:0046872">
    <property type="term" value="F:metal ion binding"/>
    <property type="evidence" value="ECO:0007669"/>
    <property type="project" value="UniProtKB-KW"/>
</dbReference>
<dbReference type="PANTHER" id="PTHR13932:SF1">
    <property type="entry name" value="OXYGEN-INDEPENDENT COPROPORPHYRINOGEN-III OXIDASE-LIKE PROTEIN HEMZ"/>
    <property type="match status" value="1"/>
</dbReference>
<reference evidence="6 7" key="2">
    <citation type="journal article" date="2013" name="PLoS ONE">
        <title>INDIGO - INtegrated Data Warehouse of MIcrobial GenOmes with Examples from the Red Sea Extremophiles.</title>
        <authorList>
            <person name="Alam I."/>
            <person name="Antunes A."/>
            <person name="Kamau A.A."/>
            <person name="Ba Alawi W."/>
            <person name="Kalkatawi M."/>
            <person name="Stingl U."/>
            <person name="Bajic V.B."/>
        </authorList>
    </citation>
    <scope>NUCLEOTIDE SEQUENCE [LARGE SCALE GENOMIC DNA]</scope>
    <source>
        <strain evidence="6 7">SSD-17B</strain>
    </source>
</reference>
<dbReference type="SUPFAM" id="SSF102114">
    <property type="entry name" value="Radical SAM enzymes"/>
    <property type="match status" value="1"/>
</dbReference>
<accession>U2FIP1</accession>
<dbReference type="EC" id="1.3.99.22" evidence="6"/>
<dbReference type="Gene3D" id="3.20.20.70">
    <property type="entry name" value="Aldolase class I"/>
    <property type="match status" value="1"/>
</dbReference>
<proteinExistence type="predicted"/>
<comment type="caution">
    <text evidence="6">The sequence shown here is derived from an EMBL/GenBank/DDBJ whole genome shotgun (WGS) entry which is preliminary data.</text>
</comment>
<dbReference type="STRING" id="1033810.HLPCO_002848"/>
<dbReference type="InterPro" id="IPR006638">
    <property type="entry name" value="Elp3/MiaA/NifB-like_rSAM"/>
</dbReference>
<protein>
    <submittedName>
        <fullName evidence="6">Oxygen-independent coproporphyrinogen III oxidase protein</fullName>
        <ecNumber evidence="6">1.3.99.22</ecNumber>
    </submittedName>
</protein>
<evidence type="ECO:0000256" key="3">
    <source>
        <dbReference type="ARBA" id="ARBA00023004"/>
    </source>
</evidence>
<evidence type="ECO:0000256" key="2">
    <source>
        <dbReference type="ARBA" id="ARBA00022723"/>
    </source>
</evidence>